<dbReference type="eggNOG" id="COG0456">
    <property type="taxonomic scope" value="Bacteria"/>
</dbReference>
<keyword evidence="8" id="KW-1185">Reference proteome</keyword>
<dbReference type="Pfam" id="PF00583">
    <property type="entry name" value="Acetyltransf_1"/>
    <property type="match status" value="1"/>
</dbReference>
<dbReference type="PROSITE" id="PS51186">
    <property type="entry name" value="GNAT"/>
    <property type="match status" value="1"/>
</dbReference>
<dbReference type="Proteomes" id="UP000003277">
    <property type="component" value="Unassembled WGS sequence"/>
</dbReference>
<keyword evidence="3 7" id="KW-0808">Transferase</keyword>
<dbReference type="OrthoDB" id="9794566at2"/>
<evidence type="ECO:0000313" key="8">
    <source>
        <dbReference type="Proteomes" id="UP000003277"/>
    </source>
</evidence>
<evidence type="ECO:0000256" key="2">
    <source>
        <dbReference type="ARBA" id="ARBA00022490"/>
    </source>
</evidence>
<dbReference type="EMBL" id="ADLT01000017">
    <property type="protein sequence ID" value="EHO63365.1"/>
    <property type="molecule type" value="Genomic_DNA"/>
</dbReference>
<name>H1CZJ7_9FIRM</name>
<evidence type="ECO:0000256" key="5">
    <source>
        <dbReference type="RuleBase" id="RU363094"/>
    </source>
</evidence>
<dbReference type="SUPFAM" id="SSF55729">
    <property type="entry name" value="Acyl-CoA N-acyltransferases (Nat)"/>
    <property type="match status" value="1"/>
</dbReference>
<dbReference type="InterPro" id="IPR050680">
    <property type="entry name" value="YpeA/RimI_acetyltransf"/>
</dbReference>
<dbReference type="STRING" id="742743.HMPREF9453_00790"/>
<keyword evidence="2 5" id="KW-0963">Cytoplasm</keyword>
<dbReference type="EC" id="2.3.1.266" evidence="5"/>
<keyword evidence="4" id="KW-0012">Acyltransferase</keyword>
<dbReference type="NCBIfam" id="TIGR01575">
    <property type="entry name" value="rimI"/>
    <property type="match status" value="1"/>
</dbReference>
<dbReference type="AlphaFoldDB" id="H1CZJ7"/>
<dbReference type="HOGENOM" id="CLU_013985_23_3_9"/>
<dbReference type="RefSeq" id="WP_008859294.1">
    <property type="nucleotide sequence ID" value="NZ_JH591187.1"/>
</dbReference>
<comment type="subcellular location">
    <subcellularLocation>
        <location evidence="5">Cytoplasm</location>
    </subcellularLocation>
</comment>
<comment type="caution">
    <text evidence="7">The sequence shown here is derived from an EMBL/GenBank/DDBJ whole genome shotgun (WGS) entry which is preliminary data.</text>
</comment>
<comment type="similarity">
    <text evidence="1 5">Belongs to the acetyltransferase family. RimI subfamily.</text>
</comment>
<evidence type="ECO:0000313" key="7">
    <source>
        <dbReference type="EMBL" id="EHO63365.1"/>
    </source>
</evidence>
<accession>H1CZJ7</accession>
<proteinExistence type="inferred from homology"/>
<comment type="function">
    <text evidence="5">Acetylates the N-terminal alanine of ribosomal protein bS18.</text>
</comment>
<evidence type="ECO:0000256" key="1">
    <source>
        <dbReference type="ARBA" id="ARBA00005395"/>
    </source>
</evidence>
<dbReference type="GO" id="GO:0005737">
    <property type="term" value="C:cytoplasm"/>
    <property type="evidence" value="ECO:0007669"/>
    <property type="project" value="UniProtKB-SubCell"/>
</dbReference>
<reference evidence="7 8" key="1">
    <citation type="submission" date="2011-11" db="EMBL/GenBank/DDBJ databases">
        <title>The Genome Sequence of Dialister succinatiphilus YIT 11850.</title>
        <authorList>
            <consortium name="The Broad Institute Genome Sequencing Platform"/>
            <person name="Earl A."/>
            <person name="Ward D."/>
            <person name="Feldgarden M."/>
            <person name="Gevers D."/>
            <person name="Morotomi M."/>
            <person name="Young S.K."/>
            <person name="Zeng Q."/>
            <person name="Gargeya S."/>
            <person name="Fitzgerald M."/>
            <person name="Haas B."/>
            <person name="Abouelleil A."/>
            <person name="Alvarado L."/>
            <person name="Arachchi H.M."/>
            <person name="Berlin A."/>
            <person name="Brown A."/>
            <person name="Chapman S.B."/>
            <person name="Dunbar C."/>
            <person name="Gearin G."/>
            <person name="Goldberg J."/>
            <person name="Griggs A."/>
            <person name="Gujja S."/>
            <person name="Heiman D."/>
            <person name="Howarth C."/>
            <person name="Lui A."/>
            <person name="MacDonald P.J.P."/>
            <person name="Montmayeur A."/>
            <person name="Murphy C."/>
            <person name="Neiman D."/>
            <person name="Pearson M."/>
            <person name="Priest M."/>
            <person name="Roberts A."/>
            <person name="Saif S."/>
            <person name="Shea T."/>
            <person name="Sisk P."/>
            <person name="Stolte C."/>
            <person name="Sykes S."/>
            <person name="Wortman J."/>
            <person name="Nusbaum C."/>
            <person name="Birren B."/>
        </authorList>
    </citation>
    <scope>NUCLEOTIDE SEQUENCE [LARGE SCALE GENOMIC DNA]</scope>
    <source>
        <strain evidence="7 8">YIT 11850</strain>
    </source>
</reference>
<dbReference type="Gene3D" id="3.40.630.30">
    <property type="match status" value="1"/>
</dbReference>
<organism evidence="7 8">
    <name type="scientific">Dialister succinatiphilus YIT 11850</name>
    <dbReference type="NCBI Taxonomy" id="742743"/>
    <lineage>
        <taxon>Bacteria</taxon>
        <taxon>Bacillati</taxon>
        <taxon>Bacillota</taxon>
        <taxon>Negativicutes</taxon>
        <taxon>Veillonellales</taxon>
        <taxon>Veillonellaceae</taxon>
        <taxon>Dialister</taxon>
    </lineage>
</organism>
<feature type="domain" description="N-acetyltransferase" evidence="6">
    <location>
        <begin position="8"/>
        <end position="152"/>
    </location>
</feature>
<evidence type="ECO:0000256" key="3">
    <source>
        <dbReference type="ARBA" id="ARBA00022679"/>
    </source>
</evidence>
<dbReference type="InterPro" id="IPR006464">
    <property type="entry name" value="AcTrfase_RimI/Ard1"/>
</dbReference>
<dbReference type="PANTHER" id="PTHR43420:SF44">
    <property type="entry name" value="ACETYLTRANSFERASE YPEA"/>
    <property type="match status" value="1"/>
</dbReference>
<gene>
    <name evidence="7" type="ORF">HMPREF9453_00790</name>
</gene>
<evidence type="ECO:0000256" key="4">
    <source>
        <dbReference type="ARBA" id="ARBA00023315"/>
    </source>
</evidence>
<dbReference type="GO" id="GO:0008999">
    <property type="term" value="F:protein-N-terminal-alanine acetyltransferase activity"/>
    <property type="evidence" value="ECO:0007669"/>
    <property type="project" value="UniProtKB-EC"/>
</dbReference>
<dbReference type="InterPro" id="IPR016181">
    <property type="entry name" value="Acyl_CoA_acyltransferase"/>
</dbReference>
<sequence length="155" mass="17549">MGETAQEILIEKADRADASAIYEIGKLCFSDAWRKETVIHDMEGSHSEYFIARMNGEIAGYGCFWFIADEGQLLNIGVRPSFRKKGIGALLLEAGLMEAARRHMNTLFLEVRVSNEEAQRLYKNHGFEVLGLRKGVYDLPKEDGYIMSRKVEGEL</sequence>
<protein>
    <recommendedName>
        <fullName evidence="5">[Ribosomal protein bS18]-alanine N-acetyltransferase</fullName>
        <ecNumber evidence="5">2.3.1.266</ecNumber>
    </recommendedName>
</protein>
<comment type="catalytic activity">
    <reaction evidence="5">
        <text>N-terminal L-alanyl-[ribosomal protein bS18] + acetyl-CoA = N-terminal N(alpha)-acetyl-L-alanyl-[ribosomal protein bS18] + CoA + H(+)</text>
        <dbReference type="Rhea" id="RHEA:43756"/>
        <dbReference type="Rhea" id="RHEA-COMP:10676"/>
        <dbReference type="Rhea" id="RHEA-COMP:10677"/>
        <dbReference type="ChEBI" id="CHEBI:15378"/>
        <dbReference type="ChEBI" id="CHEBI:57287"/>
        <dbReference type="ChEBI" id="CHEBI:57288"/>
        <dbReference type="ChEBI" id="CHEBI:64718"/>
        <dbReference type="ChEBI" id="CHEBI:83683"/>
        <dbReference type="EC" id="2.3.1.266"/>
    </reaction>
</comment>
<evidence type="ECO:0000259" key="6">
    <source>
        <dbReference type="PROSITE" id="PS51186"/>
    </source>
</evidence>
<dbReference type="CDD" id="cd04301">
    <property type="entry name" value="NAT_SF"/>
    <property type="match status" value="1"/>
</dbReference>
<dbReference type="InterPro" id="IPR000182">
    <property type="entry name" value="GNAT_dom"/>
</dbReference>
<dbReference type="PANTHER" id="PTHR43420">
    <property type="entry name" value="ACETYLTRANSFERASE"/>
    <property type="match status" value="1"/>
</dbReference>
<dbReference type="PATRIC" id="fig|742743.3.peg.800"/>